<dbReference type="GeneTree" id="ENSGT00510000047412"/>
<dbReference type="Pfam" id="PF22675">
    <property type="entry name" value="KH-I_KHDC4-BBP"/>
    <property type="match status" value="1"/>
</dbReference>
<dbReference type="GO" id="GO:0005634">
    <property type="term" value="C:nucleus"/>
    <property type="evidence" value="ECO:0007669"/>
    <property type="project" value="InterPro"/>
</dbReference>
<dbReference type="Proteomes" id="UP000694388">
    <property type="component" value="Unplaced"/>
</dbReference>
<dbReference type="Gene3D" id="3.30.1370.10">
    <property type="entry name" value="K Homology domain, type 1"/>
    <property type="match status" value="1"/>
</dbReference>
<reference evidence="7" key="2">
    <citation type="submission" date="2025-09" db="UniProtKB">
        <authorList>
            <consortium name="Ensembl"/>
        </authorList>
    </citation>
    <scope>IDENTIFICATION</scope>
</reference>
<feature type="domain" description="KHDC4/BBP-like KH-domain type I" evidence="6">
    <location>
        <begin position="145"/>
        <end position="219"/>
    </location>
</feature>
<dbReference type="PANTHER" id="PTHR15744">
    <property type="entry name" value="BLOM7"/>
    <property type="match status" value="1"/>
</dbReference>
<organism evidence="7 8">
    <name type="scientific">Eptatretus burgeri</name>
    <name type="common">Inshore hagfish</name>
    <dbReference type="NCBI Taxonomy" id="7764"/>
    <lineage>
        <taxon>Eukaryota</taxon>
        <taxon>Metazoa</taxon>
        <taxon>Chordata</taxon>
        <taxon>Craniata</taxon>
        <taxon>Vertebrata</taxon>
        <taxon>Cyclostomata</taxon>
        <taxon>Myxini</taxon>
        <taxon>Myxiniformes</taxon>
        <taxon>Myxinidae</taxon>
        <taxon>Eptatretinae</taxon>
        <taxon>Eptatretus</taxon>
    </lineage>
</organism>
<protein>
    <recommendedName>
        <fullName evidence="2">KH homology domain-containing protein 4</fullName>
    </recommendedName>
    <alternativeName>
        <fullName evidence="3">Brings lots of money 7</fullName>
    </alternativeName>
</protein>
<evidence type="ECO:0000256" key="5">
    <source>
        <dbReference type="SAM" id="MobiDB-lite"/>
    </source>
</evidence>
<dbReference type="InterPro" id="IPR031121">
    <property type="entry name" value="RIK/BLOM7"/>
</dbReference>
<reference evidence="7" key="1">
    <citation type="submission" date="2025-08" db="UniProtKB">
        <authorList>
            <consortium name="Ensembl"/>
        </authorList>
    </citation>
    <scope>IDENTIFICATION</scope>
</reference>
<keyword evidence="8" id="KW-1185">Reference proteome</keyword>
<sequence length="438" mass="46312">MAVDLSKASLSAVGAAPTVTEMATTGIPLSCSNTLVMGQIDKMTGVPVMSHASQVSPEEAMRLGAGSVNKPVLLCQTQDVNTAFTALLPTPLLQPPMASTLPILNSIPPLPPPVIPTLSTAQPVAPMTKHHPLQDKVFVGLDHAPAEFDIKVRLEGPGGSYLQHISRETGARVVLRGKRSGFLEPASRREACEPLYCHVSHSNQEGLDAAKALCESLIQTIRAEFSCFQNQISAVPPMRNPYAGCLAYSGPDNAPAASPLPLGPIPSTDAAPSSQNAEPVANKEFPPTPSPSVPPSLTSSGSVGFPHTAASLSATPAQLSRVAQKRRFTEEARPDAGLLGYTHGPFHLTSDKKRSPPSDSLPDTELMPPPTLFDNSGTARIRTTDKEPPKKHFKATLSKPGALVAYEEDEVEKKNNPSLLALSPPRPAAMAKPFWMAP</sequence>
<dbReference type="AlphaFoldDB" id="A0A8C4R3X6"/>
<feature type="compositionally biased region" description="Low complexity" evidence="5">
    <location>
        <begin position="295"/>
        <end position="304"/>
    </location>
</feature>
<comment type="similarity">
    <text evidence="1">Belongs to the KHDC4 family.</text>
</comment>
<accession>A0A8C4R3X6</accession>
<dbReference type="SUPFAM" id="SSF54791">
    <property type="entry name" value="Eukaryotic type KH-domain (KH-domain type I)"/>
    <property type="match status" value="1"/>
</dbReference>
<evidence type="ECO:0000256" key="1">
    <source>
        <dbReference type="ARBA" id="ARBA00006093"/>
    </source>
</evidence>
<dbReference type="InterPro" id="IPR055256">
    <property type="entry name" value="KH_1_KHDC4/BBP-like"/>
</dbReference>
<evidence type="ECO:0000259" key="6">
    <source>
        <dbReference type="Pfam" id="PF22675"/>
    </source>
</evidence>
<evidence type="ECO:0000256" key="3">
    <source>
        <dbReference type="ARBA" id="ARBA00030267"/>
    </source>
</evidence>
<dbReference type="GO" id="GO:0003723">
    <property type="term" value="F:RNA binding"/>
    <property type="evidence" value="ECO:0007669"/>
    <property type="project" value="InterPro"/>
</dbReference>
<dbReference type="InterPro" id="IPR036612">
    <property type="entry name" value="KH_dom_type_1_sf"/>
</dbReference>
<comment type="function">
    <text evidence="4">RNA-binding protein involved in pre-mRNA splicing. Interacts with the PRP19C/Prp19 complex/NTC/Nineteen complex which is part of the spliceosome. Involved in regulating splice site selection. Binds preferentially RNA with A/C rich sequences and poly-C stretches.</text>
</comment>
<evidence type="ECO:0000313" key="8">
    <source>
        <dbReference type="Proteomes" id="UP000694388"/>
    </source>
</evidence>
<evidence type="ECO:0000256" key="2">
    <source>
        <dbReference type="ARBA" id="ARBA00017795"/>
    </source>
</evidence>
<dbReference type="Ensembl" id="ENSEBUT00000025099.1">
    <property type="protein sequence ID" value="ENSEBUP00000024523.1"/>
    <property type="gene ID" value="ENSEBUG00000015125.1"/>
</dbReference>
<evidence type="ECO:0000313" key="7">
    <source>
        <dbReference type="Ensembl" id="ENSEBUP00000024523.1"/>
    </source>
</evidence>
<dbReference type="CDD" id="cd22386">
    <property type="entry name" value="KH-I_KHDC4_rpt2"/>
    <property type="match status" value="1"/>
</dbReference>
<feature type="region of interest" description="Disordered" evidence="5">
    <location>
        <begin position="257"/>
        <end position="397"/>
    </location>
</feature>
<name>A0A8C4R3X6_EPTBU</name>
<dbReference type="PANTHER" id="PTHR15744:SF0">
    <property type="entry name" value="KH HOMOLOGY DOMAIN-CONTAINING PROTEIN 4"/>
    <property type="match status" value="1"/>
</dbReference>
<dbReference type="FunFam" id="3.30.1370.10:FF:000037">
    <property type="entry name" value="KH domain protein"/>
    <property type="match status" value="1"/>
</dbReference>
<proteinExistence type="inferred from homology"/>
<dbReference type="InterPro" id="IPR047889">
    <property type="entry name" value="KHDC4_KH-I_second"/>
</dbReference>
<evidence type="ECO:0000256" key="4">
    <source>
        <dbReference type="ARBA" id="ARBA00045732"/>
    </source>
</evidence>